<dbReference type="STRING" id="4565.A0A3B6REB7"/>
<evidence type="ECO:0000313" key="3">
    <source>
        <dbReference type="EnsemblPlants" id="TraesCS7A02G246400.4"/>
    </source>
</evidence>
<dbReference type="Gramene" id="TraesPARA_EIv1.0_2281850.5">
    <property type="protein sequence ID" value="TraesPARA_EIv1.0_2281850.5.CDS"/>
    <property type="gene ID" value="TraesPARA_EIv1.0_2281850"/>
</dbReference>
<dbReference type="KEGG" id="taes:123151223"/>
<dbReference type="EnsemblPlants" id="TraesCS7A02G246400.4">
    <property type="protein sequence ID" value="TraesCS7A02G246400.4"/>
    <property type="gene ID" value="TraesCS7A02G246400"/>
</dbReference>
<dbReference type="GeneID" id="123151223"/>
<dbReference type="SMART" id="SM01173">
    <property type="entry name" value="DUF4187"/>
    <property type="match status" value="1"/>
</dbReference>
<dbReference type="Pfam" id="PF13821">
    <property type="entry name" value="DUF4187"/>
    <property type="match status" value="1"/>
</dbReference>
<feature type="compositionally biased region" description="Basic and acidic residues" evidence="1">
    <location>
        <begin position="58"/>
        <end position="77"/>
    </location>
</feature>
<accession>A0A3B6REB7</accession>
<evidence type="ECO:0000313" key="4">
    <source>
        <dbReference type="Proteomes" id="UP000019116"/>
    </source>
</evidence>
<dbReference type="RefSeq" id="XP_044426902.1">
    <property type="nucleotide sequence ID" value="XM_044570967.1"/>
</dbReference>
<dbReference type="Gramene" id="TraesCS7A03G0567000.4">
    <property type="protein sequence ID" value="TraesCS7A03G0567000.4.CDS"/>
    <property type="gene ID" value="TraesCS7A03G0567000"/>
</dbReference>
<dbReference type="Proteomes" id="UP000019116">
    <property type="component" value="Chromosome 7A"/>
</dbReference>
<reference evidence="3" key="2">
    <citation type="submission" date="2018-10" db="UniProtKB">
        <authorList>
            <consortium name="EnsemblPlants"/>
        </authorList>
    </citation>
    <scope>IDENTIFICATION</scope>
</reference>
<evidence type="ECO:0000256" key="1">
    <source>
        <dbReference type="SAM" id="MobiDB-lite"/>
    </source>
</evidence>
<dbReference type="InterPro" id="IPR039249">
    <property type="entry name" value="GPATCH11"/>
</dbReference>
<protein>
    <recommendedName>
        <fullName evidence="2">DUF4187 domain-containing protein</fullName>
    </recommendedName>
</protein>
<feature type="region of interest" description="Disordered" evidence="1">
    <location>
        <begin position="187"/>
        <end position="211"/>
    </location>
</feature>
<dbReference type="Gramene" id="TraesNOR7A03G03932360.4">
    <property type="protein sequence ID" value="TraesNOR7A03G03932360.4"/>
    <property type="gene ID" value="TraesNOR7A03G03932360"/>
</dbReference>
<dbReference type="Gramene" id="TraesCS7A02G246400.4">
    <property type="protein sequence ID" value="TraesCS7A02G246400.4"/>
    <property type="gene ID" value="TraesCS7A02G246400"/>
</dbReference>
<dbReference type="Gramene" id="TraesLAC7A03G03842160.2">
    <property type="protein sequence ID" value="TraesLAC7A03G03842160.2"/>
    <property type="gene ID" value="TraesLAC7A03G03842160"/>
</dbReference>
<dbReference type="Gramene" id="TraesJUL7A03G03924840.3">
    <property type="protein sequence ID" value="TraesJUL7A03G03924840.3"/>
    <property type="gene ID" value="TraesJUL7A03G03924840"/>
</dbReference>
<dbReference type="Gramene" id="TraesMAC7A03G03890450.2">
    <property type="protein sequence ID" value="TraesMAC7A03G03890450.2"/>
    <property type="gene ID" value="TraesMAC7A03G03890450"/>
</dbReference>
<dbReference type="Gramene" id="TraesARI7A03G03860950.3">
    <property type="protein sequence ID" value="TraesARI7A03G03860950.3"/>
    <property type="gene ID" value="TraesARI7A03G03860950"/>
</dbReference>
<sequence length="293" mass="33207">MEPNATVEADAEDDYMGDLSHFLPPSPPSPSRSLGVRKQPPKPAPPARGHAKRAKGLPWKERRRQERERSQREEDARTLAGMAEAIPESNVGFKMLKQMGYDPAARGAGAEPVGIEIRRSRAGLGAEPDASVAPLPQPSEPKTREEEERERKREEEMVVELRSRKSTQWKGRRLVWDYRKAEAALAQLENREVEPPAPDGEEKEKGEDEEEEVITEEGLQTILDKLRVQHHYCLYCGCKKCRERLRTIDPKWSDPSLDPAQAGATCTSLNQQEHWQMNALGLMKMITDPLCQW</sequence>
<dbReference type="PANTHER" id="PTHR21032:SF0">
    <property type="entry name" value="G PATCH DOMAIN-CONTAINING PROTEIN 11"/>
    <property type="match status" value="1"/>
</dbReference>
<feature type="compositionally biased region" description="Basic and acidic residues" evidence="1">
    <location>
        <begin position="189"/>
        <end position="206"/>
    </location>
</feature>
<dbReference type="OrthoDB" id="786951at2759"/>
<dbReference type="AlphaFoldDB" id="A0A3B6REB7"/>
<proteinExistence type="predicted"/>
<feature type="domain" description="DUF4187" evidence="2">
    <location>
        <begin position="204"/>
        <end position="274"/>
    </location>
</feature>
<dbReference type="Gramene" id="TraesSYM7A03G03840680.2">
    <property type="protein sequence ID" value="TraesSYM7A03G03840680.2"/>
    <property type="gene ID" value="TraesSYM7A03G03840680"/>
</dbReference>
<feature type="region of interest" description="Disordered" evidence="1">
    <location>
        <begin position="104"/>
        <end position="156"/>
    </location>
</feature>
<dbReference type="InterPro" id="IPR025239">
    <property type="entry name" value="DUF4187"/>
</dbReference>
<reference evidence="3" key="1">
    <citation type="submission" date="2018-08" db="EMBL/GenBank/DDBJ databases">
        <authorList>
            <person name="Rossello M."/>
        </authorList>
    </citation>
    <scope>NUCLEOTIDE SEQUENCE [LARGE SCALE GENOMIC DNA]</scope>
    <source>
        <strain evidence="3">cv. Chinese Spring</strain>
    </source>
</reference>
<keyword evidence="4" id="KW-1185">Reference proteome</keyword>
<evidence type="ECO:0000259" key="2">
    <source>
        <dbReference type="SMART" id="SM01173"/>
    </source>
</evidence>
<dbReference type="PANTHER" id="PTHR21032">
    <property type="entry name" value="G PATCH DOMAIN-CONTAINING PROTEIN 11"/>
    <property type="match status" value="1"/>
</dbReference>
<name>A0A3B6REB7_WHEAT</name>
<feature type="region of interest" description="Disordered" evidence="1">
    <location>
        <begin position="1"/>
        <end position="85"/>
    </location>
</feature>
<dbReference type="Gramene" id="TraesJAG7A03G03871410.2">
    <property type="protein sequence ID" value="TraesJAG7A03G03871410.2"/>
    <property type="gene ID" value="TraesJAG7A03G03871410"/>
</dbReference>
<gene>
    <name evidence="3" type="primary">LOC123151223</name>
</gene>
<dbReference type="Gramene" id="TraesPARA_EIv1.0_2281850.2">
    <property type="protein sequence ID" value="TraesPARA_EIv1.0_2281850.2.CDS"/>
    <property type="gene ID" value="TraesPARA_EIv1.0_2281850"/>
</dbReference>
<feature type="compositionally biased region" description="Basic and acidic residues" evidence="1">
    <location>
        <begin position="141"/>
        <end position="156"/>
    </location>
</feature>
<dbReference type="GO" id="GO:0000776">
    <property type="term" value="C:kinetochore"/>
    <property type="evidence" value="ECO:0000318"/>
    <property type="project" value="GO_Central"/>
</dbReference>
<organism evidence="3">
    <name type="scientific">Triticum aestivum</name>
    <name type="common">Wheat</name>
    <dbReference type="NCBI Taxonomy" id="4565"/>
    <lineage>
        <taxon>Eukaryota</taxon>
        <taxon>Viridiplantae</taxon>
        <taxon>Streptophyta</taxon>
        <taxon>Embryophyta</taxon>
        <taxon>Tracheophyta</taxon>
        <taxon>Spermatophyta</taxon>
        <taxon>Magnoliopsida</taxon>
        <taxon>Liliopsida</taxon>
        <taxon>Poales</taxon>
        <taxon>Poaceae</taxon>
        <taxon>BOP clade</taxon>
        <taxon>Pooideae</taxon>
        <taxon>Triticodae</taxon>
        <taxon>Triticeae</taxon>
        <taxon>Triticinae</taxon>
        <taxon>Triticum</taxon>
    </lineage>
</organism>